<protein>
    <submittedName>
        <fullName evidence="2">Uncharacterized protein</fullName>
    </submittedName>
</protein>
<gene>
    <name evidence="2" type="ORF">mPipKuh1_008146</name>
</gene>
<dbReference type="Proteomes" id="UP000558488">
    <property type="component" value="Unassembled WGS sequence"/>
</dbReference>
<sequence>MGEKHPTSCLLHTPHWGCARNQGNALDRNRISPQANGLSSETPTSYGLSRTTIPRTLPGPDGDGGASRAHNAASCYRQKGARGLCEDDGRRSSLGRPHQPSAPSGLQPCLSLHPHTPPGAPRRRGDQGLDWLHIEGFVKAQF</sequence>
<feature type="region of interest" description="Disordered" evidence="1">
    <location>
        <begin position="21"/>
        <end position="127"/>
    </location>
</feature>
<proteinExistence type="predicted"/>
<accession>A0A7J7W2Z4</accession>
<evidence type="ECO:0000313" key="3">
    <source>
        <dbReference type="Proteomes" id="UP000558488"/>
    </source>
</evidence>
<dbReference type="EMBL" id="JACAGB010000012">
    <property type="protein sequence ID" value="KAF6331837.1"/>
    <property type="molecule type" value="Genomic_DNA"/>
</dbReference>
<name>A0A7J7W2Z4_PIPKU</name>
<evidence type="ECO:0000256" key="1">
    <source>
        <dbReference type="SAM" id="MobiDB-lite"/>
    </source>
</evidence>
<dbReference type="AlphaFoldDB" id="A0A7J7W2Z4"/>
<feature type="compositionally biased region" description="Polar residues" evidence="1">
    <location>
        <begin position="31"/>
        <end position="54"/>
    </location>
</feature>
<evidence type="ECO:0000313" key="2">
    <source>
        <dbReference type="EMBL" id="KAF6331837.1"/>
    </source>
</evidence>
<organism evidence="2 3">
    <name type="scientific">Pipistrellus kuhlii</name>
    <name type="common">Kuhl's pipistrelle</name>
    <dbReference type="NCBI Taxonomy" id="59472"/>
    <lineage>
        <taxon>Eukaryota</taxon>
        <taxon>Metazoa</taxon>
        <taxon>Chordata</taxon>
        <taxon>Craniata</taxon>
        <taxon>Vertebrata</taxon>
        <taxon>Euteleostomi</taxon>
        <taxon>Mammalia</taxon>
        <taxon>Eutheria</taxon>
        <taxon>Laurasiatheria</taxon>
        <taxon>Chiroptera</taxon>
        <taxon>Yangochiroptera</taxon>
        <taxon>Vespertilionidae</taxon>
        <taxon>Pipistrellus</taxon>
    </lineage>
</organism>
<reference evidence="2 3" key="1">
    <citation type="journal article" date="2020" name="Nature">
        <title>Six reference-quality genomes reveal evolution of bat adaptations.</title>
        <authorList>
            <person name="Jebb D."/>
            <person name="Huang Z."/>
            <person name="Pippel M."/>
            <person name="Hughes G.M."/>
            <person name="Lavrichenko K."/>
            <person name="Devanna P."/>
            <person name="Winkler S."/>
            <person name="Jermiin L.S."/>
            <person name="Skirmuntt E.C."/>
            <person name="Katzourakis A."/>
            <person name="Burkitt-Gray L."/>
            <person name="Ray D.A."/>
            <person name="Sullivan K.A.M."/>
            <person name="Roscito J.G."/>
            <person name="Kirilenko B.M."/>
            <person name="Davalos L.M."/>
            <person name="Corthals A.P."/>
            <person name="Power M.L."/>
            <person name="Jones G."/>
            <person name="Ransome R.D."/>
            <person name="Dechmann D.K.N."/>
            <person name="Locatelli A.G."/>
            <person name="Puechmaille S.J."/>
            <person name="Fedrigo O."/>
            <person name="Jarvis E.D."/>
            <person name="Hiller M."/>
            <person name="Vernes S.C."/>
            <person name="Myers E.W."/>
            <person name="Teeling E.C."/>
        </authorList>
    </citation>
    <scope>NUCLEOTIDE SEQUENCE [LARGE SCALE GENOMIC DNA]</scope>
    <source>
        <strain evidence="2">MPipKuh1</strain>
        <tissue evidence="2">Flight muscle</tissue>
    </source>
</reference>
<comment type="caution">
    <text evidence="2">The sequence shown here is derived from an EMBL/GenBank/DDBJ whole genome shotgun (WGS) entry which is preliminary data.</text>
</comment>
<keyword evidence="3" id="KW-1185">Reference proteome</keyword>